<dbReference type="EMBL" id="WNYA01000004">
    <property type="protein sequence ID" value="KAG8578828.1"/>
    <property type="molecule type" value="Genomic_DNA"/>
</dbReference>
<name>A0AAV7C311_ENGPU</name>
<proteinExistence type="predicted"/>
<accession>A0AAV7C311</accession>
<comment type="caution">
    <text evidence="2">The sequence shown here is derived from an EMBL/GenBank/DDBJ whole genome shotgun (WGS) entry which is preliminary data.</text>
</comment>
<dbReference type="Proteomes" id="UP000824782">
    <property type="component" value="Unassembled WGS sequence"/>
</dbReference>
<dbReference type="AlphaFoldDB" id="A0AAV7C311"/>
<feature type="signal peptide" evidence="1">
    <location>
        <begin position="1"/>
        <end position="19"/>
    </location>
</feature>
<evidence type="ECO:0000313" key="3">
    <source>
        <dbReference type="Proteomes" id="UP000824782"/>
    </source>
</evidence>
<evidence type="ECO:0000313" key="2">
    <source>
        <dbReference type="EMBL" id="KAG8578828.1"/>
    </source>
</evidence>
<protein>
    <submittedName>
        <fullName evidence="2">Uncharacterized protein</fullName>
    </submittedName>
</protein>
<gene>
    <name evidence="2" type="ORF">GDO81_010636</name>
</gene>
<evidence type="ECO:0000256" key="1">
    <source>
        <dbReference type="SAM" id="SignalP"/>
    </source>
</evidence>
<feature type="chain" id="PRO_5043720134" evidence="1">
    <location>
        <begin position="20"/>
        <end position="222"/>
    </location>
</feature>
<organism evidence="2 3">
    <name type="scientific">Engystomops pustulosus</name>
    <name type="common">Tungara frog</name>
    <name type="synonym">Physalaemus pustulosus</name>
    <dbReference type="NCBI Taxonomy" id="76066"/>
    <lineage>
        <taxon>Eukaryota</taxon>
        <taxon>Metazoa</taxon>
        <taxon>Chordata</taxon>
        <taxon>Craniata</taxon>
        <taxon>Vertebrata</taxon>
        <taxon>Euteleostomi</taxon>
        <taxon>Amphibia</taxon>
        <taxon>Batrachia</taxon>
        <taxon>Anura</taxon>
        <taxon>Neobatrachia</taxon>
        <taxon>Hyloidea</taxon>
        <taxon>Leptodactylidae</taxon>
        <taxon>Leiuperinae</taxon>
        <taxon>Engystomops</taxon>
    </lineage>
</organism>
<sequence length="222" mass="23143">MKITAAFLFFGICLALANGFLVPQKKKKMSESEAYSLGCMMSLVMKRWNDWQKCHECSNIERSCMEKAIVEDSCFIMKLMANDMGRTPQQLLAKLDFKIQIDIVIIAIVHDDTEKLTRSLQNHGLINHFVQTVCGMMNSPLKDSNVDLGGIFTAMNGVLDGGITAALGLVSGVVGGLTGIVGGLAGAAGGVVGGVTHAVGGLVGGLTGGLTGGLLGGKGILG</sequence>
<keyword evidence="3" id="KW-1185">Reference proteome</keyword>
<keyword evidence="1" id="KW-0732">Signal</keyword>
<reference evidence="2" key="1">
    <citation type="thesis" date="2020" institute="ProQuest LLC" country="789 East Eisenhower Parkway, Ann Arbor, MI, USA">
        <title>Comparative Genomics and Chromosome Evolution.</title>
        <authorList>
            <person name="Mudd A.B."/>
        </authorList>
    </citation>
    <scope>NUCLEOTIDE SEQUENCE</scope>
    <source>
        <strain evidence="2">237g6f4</strain>
        <tissue evidence="2">Blood</tissue>
    </source>
</reference>